<dbReference type="PROSITE" id="PS51294">
    <property type="entry name" value="HTH_MYB"/>
    <property type="match status" value="1"/>
</dbReference>
<evidence type="ECO:0000256" key="4">
    <source>
        <dbReference type="ARBA" id="ARBA00023125"/>
    </source>
</evidence>
<evidence type="ECO:0000259" key="8">
    <source>
        <dbReference type="PROSITE" id="PS51294"/>
    </source>
</evidence>
<dbReference type="AlphaFoldDB" id="A0A2P2Q669"/>
<dbReference type="SUPFAM" id="SSF46689">
    <property type="entry name" value="Homeodomain-like"/>
    <property type="match status" value="1"/>
</dbReference>
<dbReference type="GO" id="GO:0005634">
    <property type="term" value="C:nucleus"/>
    <property type="evidence" value="ECO:0007669"/>
    <property type="project" value="UniProtKB-SubCell"/>
</dbReference>
<reference evidence="9" key="1">
    <citation type="submission" date="2018-02" db="EMBL/GenBank/DDBJ databases">
        <title>Rhizophora mucronata_Transcriptome.</title>
        <authorList>
            <person name="Meera S.P."/>
            <person name="Sreeshan A."/>
            <person name="Augustine A."/>
        </authorList>
    </citation>
    <scope>NUCLEOTIDE SEQUENCE</scope>
    <source>
        <tissue evidence="9">Leaf</tissue>
    </source>
</reference>
<dbReference type="Pfam" id="PF00249">
    <property type="entry name" value="Myb_DNA-binding"/>
    <property type="match status" value="1"/>
</dbReference>
<dbReference type="InterPro" id="IPR051953">
    <property type="entry name" value="Plant_SW-associated_TFs"/>
</dbReference>
<name>A0A2P2Q669_RHIMU</name>
<dbReference type="CDD" id="cd00167">
    <property type="entry name" value="SANT"/>
    <property type="match status" value="1"/>
</dbReference>
<evidence type="ECO:0000256" key="1">
    <source>
        <dbReference type="ARBA" id="ARBA00004123"/>
    </source>
</evidence>
<feature type="domain" description="Myb-like" evidence="7">
    <location>
        <begin position="1"/>
        <end position="29"/>
    </location>
</feature>
<keyword evidence="3" id="KW-0805">Transcription regulation</keyword>
<dbReference type="PANTHER" id="PTHR47997">
    <property type="entry name" value="MYB DOMAIN PROTEIN 55"/>
    <property type="match status" value="1"/>
</dbReference>
<dbReference type="InterPro" id="IPR017930">
    <property type="entry name" value="Myb_dom"/>
</dbReference>
<keyword evidence="5" id="KW-0804">Transcription</keyword>
<dbReference type="InterPro" id="IPR001005">
    <property type="entry name" value="SANT/Myb"/>
</dbReference>
<dbReference type="PROSITE" id="PS50090">
    <property type="entry name" value="MYB_LIKE"/>
    <property type="match status" value="1"/>
</dbReference>
<organism evidence="9">
    <name type="scientific">Rhizophora mucronata</name>
    <name type="common">Asiatic mangrove</name>
    <dbReference type="NCBI Taxonomy" id="61149"/>
    <lineage>
        <taxon>Eukaryota</taxon>
        <taxon>Viridiplantae</taxon>
        <taxon>Streptophyta</taxon>
        <taxon>Embryophyta</taxon>
        <taxon>Tracheophyta</taxon>
        <taxon>Spermatophyta</taxon>
        <taxon>Magnoliopsida</taxon>
        <taxon>eudicotyledons</taxon>
        <taxon>Gunneridae</taxon>
        <taxon>Pentapetalae</taxon>
        <taxon>rosids</taxon>
        <taxon>fabids</taxon>
        <taxon>Malpighiales</taxon>
        <taxon>Rhizophoraceae</taxon>
        <taxon>Rhizophora</taxon>
    </lineage>
</organism>
<evidence type="ECO:0000256" key="6">
    <source>
        <dbReference type="ARBA" id="ARBA00023242"/>
    </source>
</evidence>
<dbReference type="Gene3D" id="1.10.10.60">
    <property type="entry name" value="Homeodomain-like"/>
    <property type="match status" value="1"/>
</dbReference>
<evidence type="ECO:0000313" key="9">
    <source>
        <dbReference type="EMBL" id="MBX62478.1"/>
    </source>
</evidence>
<keyword evidence="6" id="KW-0539">Nucleus</keyword>
<evidence type="ECO:0000256" key="3">
    <source>
        <dbReference type="ARBA" id="ARBA00023015"/>
    </source>
</evidence>
<keyword evidence="4" id="KW-0238">DNA-binding</keyword>
<dbReference type="InterPro" id="IPR009057">
    <property type="entry name" value="Homeodomain-like_sf"/>
</dbReference>
<dbReference type="GO" id="GO:0003677">
    <property type="term" value="F:DNA binding"/>
    <property type="evidence" value="ECO:0007669"/>
    <property type="project" value="UniProtKB-KW"/>
</dbReference>
<sequence>MLGNRWSAIAAKLPGRTDNEIKNVWHTHLKKRVLKQKQDSRPQLYVTKSESESANSIDQTLPRLVEIKGCARMSSRPSSSEQSSVSTDISVTTAQTSNIGMVNGGESTDSSEIIPLIDENFWSEPELVEKSSVPSSFLDELHFQSPYTNVFDNTSVVGDGMDFWYELFVKTGGLQELL</sequence>
<feature type="domain" description="HTH myb-type" evidence="8">
    <location>
        <begin position="1"/>
        <end position="33"/>
    </location>
</feature>
<evidence type="ECO:0000256" key="2">
    <source>
        <dbReference type="ARBA" id="ARBA00022737"/>
    </source>
</evidence>
<comment type="subcellular location">
    <subcellularLocation>
        <location evidence="1">Nucleus</location>
    </subcellularLocation>
</comment>
<protein>
    <submittedName>
        <fullName evidence="9">Uncharacterized protein</fullName>
    </submittedName>
</protein>
<proteinExistence type="predicted"/>
<accession>A0A2P2Q669</accession>
<evidence type="ECO:0000256" key="5">
    <source>
        <dbReference type="ARBA" id="ARBA00023163"/>
    </source>
</evidence>
<evidence type="ECO:0000259" key="7">
    <source>
        <dbReference type="PROSITE" id="PS50090"/>
    </source>
</evidence>
<keyword evidence="2" id="KW-0677">Repeat</keyword>
<dbReference type="PANTHER" id="PTHR47997:SF28">
    <property type="entry name" value="TRANSCRIPTION FACTOR MYB15-LIKE"/>
    <property type="match status" value="1"/>
</dbReference>
<dbReference type="EMBL" id="GGEC01081994">
    <property type="protein sequence ID" value="MBX62478.1"/>
    <property type="molecule type" value="Transcribed_RNA"/>
</dbReference>